<comment type="caution">
    <text evidence="1">The sequence shown here is derived from an EMBL/GenBank/DDBJ whole genome shotgun (WGS) entry which is preliminary data.</text>
</comment>
<dbReference type="AlphaFoldDB" id="J9FRH3"/>
<accession>J9FRH3</accession>
<evidence type="ECO:0000313" key="1">
    <source>
        <dbReference type="EMBL" id="EJW89989.1"/>
    </source>
</evidence>
<protein>
    <submittedName>
        <fullName evidence="1">Uncharacterized protein</fullName>
    </submittedName>
</protein>
<feature type="non-terminal residue" evidence="1">
    <location>
        <position position="1"/>
    </location>
</feature>
<dbReference type="EMBL" id="AMCI01009127">
    <property type="protein sequence ID" value="EJW89989.1"/>
    <property type="molecule type" value="Genomic_DNA"/>
</dbReference>
<name>J9FRH3_9ZZZZ</name>
<organism evidence="1">
    <name type="scientific">gut metagenome</name>
    <dbReference type="NCBI Taxonomy" id="749906"/>
    <lineage>
        <taxon>unclassified sequences</taxon>
        <taxon>metagenomes</taxon>
        <taxon>organismal metagenomes</taxon>
    </lineage>
</organism>
<feature type="non-terminal residue" evidence="1">
    <location>
        <position position="101"/>
    </location>
</feature>
<proteinExistence type="predicted"/>
<sequence length="101" mass="11744">WISQYLTNAYLMQYPMELLKVDERNPNSYHIGKKLLLHNSIDNNRRKGTANILSVKSLLEVCPDIPTYEQVLATGRQLDQRIRAPFETALNSLSSFISWEY</sequence>
<gene>
    <name evidence="1" type="ORF">EVA_21904</name>
</gene>
<reference evidence="1" key="1">
    <citation type="journal article" date="2012" name="PLoS ONE">
        <title>Gene sets for utilization of primary and secondary nutrition supplies in the distal gut of endangered iberian lynx.</title>
        <authorList>
            <person name="Alcaide M."/>
            <person name="Messina E."/>
            <person name="Richter M."/>
            <person name="Bargiela R."/>
            <person name="Peplies J."/>
            <person name="Huws S.A."/>
            <person name="Newbold C.J."/>
            <person name="Golyshin P.N."/>
            <person name="Simon M.A."/>
            <person name="Lopez G."/>
            <person name="Yakimov M.M."/>
            <person name="Ferrer M."/>
        </authorList>
    </citation>
    <scope>NUCLEOTIDE SEQUENCE</scope>
</reference>